<evidence type="ECO:0000256" key="2">
    <source>
        <dbReference type="SAM" id="Phobius"/>
    </source>
</evidence>
<protein>
    <recommendedName>
        <fullName evidence="3">CAAX prenyl protease 2/Lysostaphin resistance protein A-like domain-containing protein</fullName>
    </recommendedName>
</protein>
<dbReference type="RefSeq" id="WP_286218590.1">
    <property type="nucleotide sequence ID" value="NZ_AP027729.1"/>
</dbReference>
<proteinExistence type="predicted"/>
<dbReference type="Pfam" id="PF02517">
    <property type="entry name" value="Rce1-like"/>
    <property type="match status" value="1"/>
</dbReference>
<gene>
    <name evidence="4" type="ORF">GCM10025865_07390</name>
</gene>
<evidence type="ECO:0000313" key="4">
    <source>
        <dbReference type="EMBL" id="BDZ41440.1"/>
    </source>
</evidence>
<evidence type="ECO:0000313" key="5">
    <source>
        <dbReference type="Proteomes" id="UP001321475"/>
    </source>
</evidence>
<evidence type="ECO:0000259" key="3">
    <source>
        <dbReference type="Pfam" id="PF02517"/>
    </source>
</evidence>
<sequence length="237" mass="24512">MAAPAVGALCALLFGRGHIRWGRPGWWLLAGLLPTVVALAAFLIASSVGWITEDAGVLTTALIAAPLAIASACTSALGEEIGWRGFLWPALRERWGFLLTALVVMVVWWLYHLPAILLGWYGSIDGLLAFTVAVAGISLFLGVLTDRSRSLWPSVVAHGAWNALVATSFAVTEDTGTVPAFAGSSALLGEFGWLAAVSMIALGVVAAAWHLARGGGARRPVVASPGSDTTTDAAAPA</sequence>
<feature type="transmembrane region" description="Helical" evidence="2">
    <location>
        <begin position="127"/>
        <end position="144"/>
    </location>
</feature>
<dbReference type="InterPro" id="IPR003675">
    <property type="entry name" value="Rce1/LyrA-like_dom"/>
</dbReference>
<keyword evidence="5" id="KW-1185">Reference proteome</keyword>
<accession>A0ABN6X9B4</accession>
<dbReference type="Proteomes" id="UP001321475">
    <property type="component" value="Chromosome"/>
</dbReference>
<feature type="region of interest" description="Disordered" evidence="1">
    <location>
        <begin position="217"/>
        <end position="237"/>
    </location>
</feature>
<reference evidence="5" key="1">
    <citation type="journal article" date="2019" name="Int. J. Syst. Evol. Microbiol.">
        <title>The Global Catalogue of Microorganisms (GCM) 10K type strain sequencing project: providing services to taxonomists for standard genome sequencing and annotation.</title>
        <authorList>
            <consortium name="The Broad Institute Genomics Platform"/>
            <consortium name="The Broad Institute Genome Sequencing Center for Infectious Disease"/>
            <person name="Wu L."/>
            <person name="Ma J."/>
        </authorList>
    </citation>
    <scope>NUCLEOTIDE SEQUENCE [LARGE SCALE GENOMIC DNA]</scope>
    <source>
        <strain evidence="5">NBRC 108565</strain>
    </source>
</reference>
<feature type="transmembrane region" description="Helical" evidence="2">
    <location>
        <begin position="57"/>
        <end position="77"/>
    </location>
</feature>
<evidence type="ECO:0000256" key="1">
    <source>
        <dbReference type="SAM" id="MobiDB-lite"/>
    </source>
</evidence>
<feature type="compositionally biased region" description="Polar residues" evidence="1">
    <location>
        <begin position="226"/>
        <end position="237"/>
    </location>
</feature>
<keyword evidence="2" id="KW-0472">Membrane</keyword>
<dbReference type="PANTHER" id="PTHR35797">
    <property type="entry name" value="PROTEASE-RELATED"/>
    <property type="match status" value="1"/>
</dbReference>
<dbReference type="PANTHER" id="PTHR35797:SF1">
    <property type="entry name" value="PROTEASE"/>
    <property type="match status" value="1"/>
</dbReference>
<feature type="transmembrane region" description="Helical" evidence="2">
    <location>
        <begin position="26"/>
        <end position="51"/>
    </location>
</feature>
<feature type="domain" description="CAAX prenyl protease 2/Lysostaphin resistance protein A-like" evidence="3">
    <location>
        <begin position="65"/>
        <end position="164"/>
    </location>
</feature>
<dbReference type="EMBL" id="AP027729">
    <property type="protein sequence ID" value="BDZ41440.1"/>
    <property type="molecule type" value="Genomic_DNA"/>
</dbReference>
<keyword evidence="2" id="KW-0812">Transmembrane</keyword>
<feature type="transmembrane region" description="Helical" evidence="2">
    <location>
        <begin position="97"/>
        <end position="121"/>
    </location>
</feature>
<dbReference type="InterPro" id="IPR042150">
    <property type="entry name" value="MmRce1-like"/>
</dbReference>
<feature type="transmembrane region" description="Helical" evidence="2">
    <location>
        <begin position="151"/>
        <end position="171"/>
    </location>
</feature>
<feature type="transmembrane region" description="Helical" evidence="2">
    <location>
        <begin position="191"/>
        <end position="212"/>
    </location>
</feature>
<keyword evidence="2" id="KW-1133">Transmembrane helix</keyword>
<organism evidence="4 5">
    <name type="scientific">Paraoerskovia sediminicola</name>
    <dbReference type="NCBI Taxonomy" id="1138587"/>
    <lineage>
        <taxon>Bacteria</taxon>
        <taxon>Bacillati</taxon>
        <taxon>Actinomycetota</taxon>
        <taxon>Actinomycetes</taxon>
        <taxon>Micrococcales</taxon>
        <taxon>Cellulomonadaceae</taxon>
        <taxon>Paraoerskovia</taxon>
    </lineage>
</organism>
<name>A0ABN6X9B4_9CELL</name>